<evidence type="ECO:0000313" key="2">
    <source>
        <dbReference type="Proteomes" id="UP000594263"/>
    </source>
</evidence>
<organism evidence="1 2">
    <name type="scientific">Kalanchoe fedtschenkoi</name>
    <name type="common">Lavender scallops</name>
    <name type="synonym">South American air plant</name>
    <dbReference type="NCBI Taxonomy" id="63787"/>
    <lineage>
        <taxon>Eukaryota</taxon>
        <taxon>Viridiplantae</taxon>
        <taxon>Streptophyta</taxon>
        <taxon>Embryophyta</taxon>
        <taxon>Tracheophyta</taxon>
        <taxon>Spermatophyta</taxon>
        <taxon>Magnoliopsida</taxon>
        <taxon>eudicotyledons</taxon>
        <taxon>Gunneridae</taxon>
        <taxon>Pentapetalae</taxon>
        <taxon>Saxifragales</taxon>
        <taxon>Crassulaceae</taxon>
        <taxon>Kalanchoe</taxon>
    </lineage>
</organism>
<protein>
    <recommendedName>
        <fullName evidence="3">Protein FAR1-RELATED SEQUENCE</fullName>
    </recommendedName>
</protein>
<dbReference type="Gramene" id="Kaladp0620s0004.1.v1.1">
    <property type="protein sequence ID" value="Kaladp0620s0004.1.v1.1"/>
    <property type="gene ID" value="Kaladp0620s0004.v1.1"/>
</dbReference>
<sequence length="326" mass="38057">MVNVRVMLGTTLCRDSVFLKKLDVIVWNMHIEPGEFERSWNEIIDECDLEQNKWMSDMYDMRFSWIPAFFRDIHMGGLLRTTSRSESENSFFGCFLHPGMNLTEFFLAFESAMESQRQKKDRLDHESQSTYPPLKMSLAIEKHAECNCKNFQRIGILRRHILLALNAEDVNEIPEYFVMRRWTKYAAHKPAALSYNDLAGPDSADTVKAKLNMLYMQFNLIMKTHGSNIEYISELLDMLQEFNKRHDAQTTQLSKHAMFERLIGCSKPSSIEVQTPKQSRNKGCGKRMKSTKEKMTEQASKPLCKCNLCKQMVRHDIRNCPEWKLA</sequence>
<dbReference type="EnsemblPlants" id="Kaladp0620s0004.1.v1.1">
    <property type="protein sequence ID" value="Kaladp0620s0004.1.v1.1"/>
    <property type="gene ID" value="Kaladp0620s0004.v1.1"/>
</dbReference>
<dbReference type="Proteomes" id="UP000594263">
    <property type="component" value="Unplaced"/>
</dbReference>
<dbReference type="PANTHER" id="PTHR47718">
    <property type="entry name" value="OS01G0519700 PROTEIN"/>
    <property type="match status" value="1"/>
</dbReference>
<keyword evidence="2" id="KW-1185">Reference proteome</keyword>
<dbReference type="PANTHER" id="PTHR47718:SF18">
    <property type="entry name" value="PROTEIN FAR1-RELATED SEQUENCE 5-LIKE"/>
    <property type="match status" value="1"/>
</dbReference>
<dbReference type="AlphaFoldDB" id="A0A7N1A8X5"/>
<proteinExistence type="predicted"/>
<dbReference type="OMA" id="RTCEKMA"/>
<evidence type="ECO:0008006" key="3">
    <source>
        <dbReference type="Google" id="ProtNLM"/>
    </source>
</evidence>
<reference evidence="1" key="1">
    <citation type="submission" date="2021-01" db="UniProtKB">
        <authorList>
            <consortium name="EnsemblPlants"/>
        </authorList>
    </citation>
    <scope>IDENTIFICATION</scope>
</reference>
<evidence type="ECO:0000313" key="1">
    <source>
        <dbReference type="EnsemblPlants" id="Kaladp0620s0004.1.v1.1"/>
    </source>
</evidence>
<name>A0A7N1A8X5_KALFE</name>
<accession>A0A7N1A8X5</accession>